<feature type="compositionally biased region" description="Low complexity" evidence="1">
    <location>
        <begin position="9"/>
        <end position="28"/>
    </location>
</feature>
<evidence type="ECO:0000313" key="3">
    <source>
        <dbReference type="Proteomes" id="UP001187192"/>
    </source>
</evidence>
<reference evidence="2" key="1">
    <citation type="submission" date="2023-07" db="EMBL/GenBank/DDBJ databases">
        <title>draft genome sequence of fig (Ficus carica).</title>
        <authorList>
            <person name="Takahashi T."/>
            <person name="Nishimura K."/>
        </authorList>
    </citation>
    <scope>NUCLEOTIDE SEQUENCE</scope>
</reference>
<proteinExistence type="predicted"/>
<sequence length="192" mass="21319">METSPMNCSGTIVSTPVTTSSDTTSSVVAPPGTPNERSTEIDGKYYSDSECSSGDEELSDNEIEKAYENIYFKWVQLCKLNKKLEVRVTELVNEKDSLKKAGANYEIRVTGKDNKLQETRTQLEETQKSLKILNSGTAKLDHILSFRKPNHDHYGLGYIGKASTSKTVFVKESSPPNPRPYSDLGIISTKML</sequence>
<dbReference type="EMBL" id="BTGU01000048">
    <property type="protein sequence ID" value="GMN53948.1"/>
    <property type="molecule type" value="Genomic_DNA"/>
</dbReference>
<comment type="caution">
    <text evidence="2">The sequence shown here is derived from an EMBL/GenBank/DDBJ whole genome shotgun (WGS) entry which is preliminary data.</text>
</comment>
<organism evidence="2 3">
    <name type="scientific">Ficus carica</name>
    <name type="common">Common fig</name>
    <dbReference type="NCBI Taxonomy" id="3494"/>
    <lineage>
        <taxon>Eukaryota</taxon>
        <taxon>Viridiplantae</taxon>
        <taxon>Streptophyta</taxon>
        <taxon>Embryophyta</taxon>
        <taxon>Tracheophyta</taxon>
        <taxon>Spermatophyta</taxon>
        <taxon>Magnoliopsida</taxon>
        <taxon>eudicotyledons</taxon>
        <taxon>Gunneridae</taxon>
        <taxon>Pentapetalae</taxon>
        <taxon>rosids</taxon>
        <taxon>fabids</taxon>
        <taxon>Rosales</taxon>
        <taxon>Moraceae</taxon>
        <taxon>Ficeae</taxon>
        <taxon>Ficus</taxon>
    </lineage>
</organism>
<dbReference type="AlphaFoldDB" id="A0AA88DC78"/>
<feature type="region of interest" description="Disordered" evidence="1">
    <location>
        <begin position="1"/>
        <end position="57"/>
    </location>
</feature>
<dbReference type="Proteomes" id="UP001187192">
    <property type="component" value="Unassembled WGS sequence"/>
</dbReference>
<gene>
    <name evidence="2" type="ORF">TIFTF001_023078</name>
</gene>
<evidence type="ECO:0000313" key="2">
    <source>
        <dbReference type="EMBL" id="GMN53948.1"/>
    </source>
</evidence>
<feature type="compositionally biased region" description="Basic and acidic residues" evidence="1">
    <location>
        <begin position="37"/>
        <end position="47"/>
    </location>
</feature>
<protein>
    <submittedName>
        <fullName evidence="2">Uncharacterized protein</fullName>
    </submittedName>
</protein>
<name>A0AA88DC78_FICCA</name>
<keyword evidence="3" id="KW-1185">Reference proteome</keyword>
<evidence type="ECO:0000256" key="1">
    <source>
        <dbReference type="SAM" id="MobiDB-lite"/>
    </source>
</evidence>
<accession>A0AA88DC78</accession>